<evidence type="ECO:0000256" key="4">
    <source>
        <dbReference type="ARBA" id="ARBA00022692"/>
    </source>
</evidence>
<dbReference type="STRING" id="1385512.N784_04275"/>
<feature type="transmembrane region" description="Helical" evidence="8">
    <location>
        <begin position="61"/>
        <end position="78"/>
    </location>
</feature>
<keyword evidence="4 8" id="KW-0812">Transmembrane</keyword>
<dbReference type="EMBL" id="AVPG01000012">
    <property type="protein sequence ID" value="KGX86593.1"/>
    <property type="molecule type" value="Genomic_DNA"/>
</dbReference>
<dbReference type="PANTHER" id="PTHR11040:SF211">
    <property type="entry name" value="ZINC TRANSPORTER ZIP11"/>
    <property type="match status" value="1"/>
</dbReference>
<feature type="transmembrane region" description="Helical" evidence="8">
    <location>
        <begin position="221"/>
        <end position="240"/>
    </location>
</feature>
<evidence type="ECO:0000313" key="9">
    <source>
        <dbReference type="EMBL" id="KGX86593.1"/>
    </source>
</evidence>
<evidence type="ECO:0000256" key="1">
    <source>
        <dbReference type="ARBA" id="ARBA00004651"/>
    </source>
</evidence>
<comment type="similarity">
    <text evidence="2">Belongs to the ZIP transporter (TC 2.A.5) family.</text>
</comment>
<evidence type="ECO:0000256" key="5">
    <source>
        <dbReference type="ARBA" id="ARBA00022833"/>
    </source>
</evidence>
<comment type="caution">
    <text evidence="9">The sequence shown here is derived from an EMBL/GenBank/DDBJ whole genome shotgun (WGS) entry which is preliminary data.</text>
</comment>
<proteinExistence type="inferred from homology"/>
<reference evidence="9 10" key="1">
    <citation type="submission" date="2013-08" db="EMBL/GenBank/DDBJ databases">
        <authorList>
            <person name="Huang J."/>
            <person name="Wang G."/>
        </authorList>
    </citation>
    <scope>NUCLEOTIDE SEQUENCE [LARGE SCALE GENOMIC DNA]</scope>
    <source>
        <strain evidence="9 10">JSM 072002</strain>
    </source>
</reference>
<protein>
    <submittedName>
        <fullName evidence="9">Dihydroorotate dehydrogenase</fullName>
    </submittedName>
</protein>
<gene>
    <name evidence="9" type="ORF">N784_04275</name>
</gene>
<dbReference type="OrthoDB" id="9787346at2"/>
<dbReference type="InterPro" id="IPR003689">
    <property type="entry name" value="ZIP"/>
</dbReference>
<organism evidence="9 10">
    <name type="scientific">Pontibacillus litoralis JSM 072002</name>
    <dbReference type="NCBI Taxonomy" id="1385512"/>
    <lineage>
        <taxon>Bacteria</taxon>
        <taxon>Bacillati</taxon>
        <taxon>Bacillota</taxon>
        <taxon>Bacilli</taxon>
        <taxon>Bacillales</taxon>
        <taxon>Bacillaceae</taxon>
        <taxon>Pontibacillus</taxon>
    </lineage>
</organism>
<dbReference type="Proteomes" id="UP000030401">
    <property type="component" value="Unassembled WGS sequence"/>
</dbReference>
<comment type="subcellular location">
    <subcellularLocation>
        <location evidence="1">Cell membrane</location>
        <topology evidence="1">Multi-pass membrane protein</topology>
    </subcellularLocation>
</comment>
<feature type="transmembrane region" description="Helical" evidence="8">
    <location>
        <begin position="36"/>
        <end position="55"/>
    </location>
</feature>
<keyword evidence="6 8" id="KW-1133">Transmembrane helix</keyword>
<feature type="transmembrane region" description="Helical" evidence="8">
    <location>
        <begin position="189"/>
        <end position="209"/>
    </location>
</feature>
<keyword evidence="3" id="KW-1003">Cell membrane</keyword>
<dbReference type="AlphaFoldDB" id="A0A0A5G600"/>
<feature type="transmembrane region" description="Helical" evidence="8">
    <location>
        <begin position="161"/>
        <end position="183"/>
    </location>
</feature>
<keyword evidence="10" id="KW-1185">Reference proteome</keyword>
<evidence type="ECO:0000256" key="7">
    <source>
        <dbReference type="ARBA" id="ARBA00023136"/>
    </source>
</evidence>
<dbReference type="eggNOG" id="COG0428">
    <property type="taxonomic scope" value="Bacteria"/>
</dbReference>
<dbReference type="RefSeq" id="WP_036834312.1">
    <property type="nucleotide sequence ID" value="NZ_AVPG01000012.1"/>
</dbReference>
<dbReference type="Pfam" id="PF02535">
    <property type="entry name" value="Zip"/>
    <property type="match status" value="1"/>
</dbReference>
<dbReference type="GO" id="GO:0005886">
    <property type="term" value="C:plasma membrane"/>
    <property type="evidence" value="ECO:0007669"/>
    <property type="project" value="UniProtKB-SubCell"/>
</dbReference>
<feature type="transmembrane region" description="Helical" evidence="8">
    <location>
        <begin position="6"/>
        <end position="24"/>
    </location>
</feature>
<evidence type="ECO:0000313" key="10">
    <source>
        <dbReference type="Proteomes" id="UP000030401"/>
    </source>
</evidence>
<dbReference type="PANTHER" id="PTHR11040">
    <property type="entry name" value="ZINC/IRON TRANSPORTER"/>
    <property type="match status" value="1"/>
</dbReference>
<keyword evidence="7 8" id="KW-0472">Membrane</keyword>
<evidence type="ECO:0000256" key="6">
    <source>
        <dbReference type="ARBA" id="ARBA00022989"/>
    </source>
</evidence>
<evidence type="ECO:0000256" key="2">
    <source>
        <dbReference type="ARBA" id="ARBA00006939"/>
    </source>
</evidence>
<sequence>MLFWWGIVLSACVTIIGALPVIWLRHLSHRGKDIVLAFTAGIMVAASTYGLIPAALQLSNLYVLVIGILFGTIVLMILEVIVPHHDLEHTSPPREDVRILLFLVAMSLHNVPEGLSVGMSYASTYQDLGPMVAFAIGLQNIPEGFLVALFLIMQKVSKGTVFFYTAFTAFIELCASMVGVLFGGMISDVVPYGLAFSAGAMLFIVYKELIPESHGDGNERMATFSFIMGFVVMVVLTNLLR</sequence>
<keyword evidence="5" id="KW-0862">Zinc</keyword>
<evidence type="ECO:0000256" key="3">
    <source>
        <dbReference type="ARBA" id="ARBA00022475"/>
    </source>
</evidence>
<dbReference type="GO" id="GO:0005385">
    <property type="term" value="F:zinc ion transmembrane transporter activity"/>
    <property type="evidence" value="ECO:0007669"/>
    <property type="project" value="TreeGrafter"/>
</dbReference>
<name>A0A0A5G600_9BACI</name>
<accession>A0A0A5G600</accession>
<evidence type="ECO:0000256" key="8">
    <source>
        <dbReference type="SAM" id="Phobius"/>
    </source>
</evidence>